<dbReference type="Gene3D" id="3.20.20.140">
    <property type="entry name" value="Metal-dependent hydrolases"/>
    <property type="match status" value="1"/>
</dbReference>
<dbReference type="STRING" id="320771.Cflav_PD2579"/>
<keyword evidence="3" id="KW-1185">Reference proteome</keyword>
<organism evidence="2 3">
    <name type="scientific">Pedosphaera parvula (strain Ellin514)</name>
    <dbReference type="NCBI Taxonomy" id="320771"/>
    <lineage>
        <taxon>Bacteria</taxon>
        <taxon>Pseudomonadati</taxon>
        <taxon>Verrucomicrobiota</taxon>
        <taxon>Pedosphaerae</taxon>
        <taxon>Pedosphaerales</taxon>
        <taxon>Pedosphaeraceae</taxon>
        <taxon>Pedosphaera</taxon>
    </lineage>
</organism>
<feature type="domain" description="Amidohydrolase-related" evidence="1">
    <location>
        <begin position="341"/>
        <end position="437"/>
    </location>
</feature>
<protein>
    <submittedName>
        <fullName evidence="2">Amidohydrolase</fullName>
    </submittedName>
</protein>
<dbReference type="Gene3D" id="2.30.40.10">
    <property type="entry name" value="Urease, subunit C, domain 1"/>
    <property type="match status" value="1"/>
</dbReference>
<evidence type="ECO:0000313" key="3">
    <source>
        <dbReference type="Proteomes" id="UP000003688"/>
    </source>
</evidence>
<dbReference type="InterPro" id="IPR011059">
    <property type="entry name" value="Metal-dep_hydrolase_composite"/>
</dbReference>
<dbReference type="SUPFAM" id="SSF51338">
    <property type="entry name" value="Composite domain of metallo-dependent hydrolases"/>
    <property type="match status" value="1"/>
</dbReference>
<name>B9XKC0_PEDPL</name>
<gene>
    <name evidence="2" type="ORF">Cflav_PD2579</name>
</gene>
<reference evidence="2 3" key="1">
    <citation type="journal article" date="2011" name="J. Bacteriol.">
        <title>Genome sequence of 'Pedosphaera parvula' Ellin514, an aerobic Verrucomicrobial isolate from pasture soil.</title>
        <authorList>
            <person name="Kant R."/>
            <person name="van Passel M.W."/>
            <person name="Sangwan P."/>
            <person name="Palva A."/>
            <person name="Lucas S."/>
            <person name="Copeland A."/>
            <person name="Lapidus A."/>
            <person name="Glavina Del Rio T."/>
            <person name="Dalin E."/>
            <person name="Tice H."/>
            <person name="Bruce D."/>
            <person name="Goodwin L."/>
            <person name="Pitluck S."/>
            <person name="Chertkov O."/>
            <person name="Larimer F.W."/>
            <person name="Land M.L."/>
            <person name="Hauser L."/>
            <person name="Brettin T.S."/>
            <person name="Detter J.C."/>
            <person name="Han S."/>
            <person name="de Vos W.M."/>
            <person name="Janssen P.H."/>
            <person name="Smidt H."/>
        </authorList>
    </citation>
    <scope>NUCLEOTIDE SEQUENCE [LARGE SCALE GENOMIC DNA]</scope>
    <source>
        <strain evidence="2 3">Ellin514</strain>
    </source>
</reference>
<dbReference type="Proteomes" id="UP000003688">
    <property type="component" value="Unassembled WGS sequence"/>
</dbReference>
<dbReference type="PANTHER" id="PTHR43135:SF3">
    <property type="entry name" value="ALPHA-D-RIBOSE 1-METHYLPHOSPHONATE 5-TRIPHOSPHATE DIPHOSPHATASE"/>
    <property type="match status" value="1"/>
</dbReference>
<dbReference type="PANTHER" id="PTHR43135">
    <property type="entry name" value="ALPHA-D-RIBOSE 1-METHYLPHOSPHONATE 5-TRIPHOSPHATE DIPHOSPHATASE"/>
    <property type="match status" value="1"/>
</dbReference>
<sequence length="457" mass="50199" precursor="true">MAMCGIVSMKNNLLRKPSRPYHHALWSAVAGILLAFTASRVSAESMLLSNAIVHTVSHGTITNGQVLVNGNKIEAVGTNLTASSAKVIDLKSQHLYPGMIALDSALGLTEIEAVRATRDMSEVGDYHPEVQSWIAVNPDSELIPVTRANGISHVEPAPQGGVVGGVSGVVALDGWTTEQMTIKRPAALHVYWPEMKLDTTPKEKFKDQSKYKSLEDQAKERQLKIKSLDDFFLEARAYAKAREVAKGKGTDFGINPPWEAMLPVVRGEIPIMVHADEFRQIKAALRWAQTNQYKIVLVNGNDAMMAADILSSSKTPVVFERTFAIPPRDYEAYDAHYRTPELLRRAGVKVAFSVGSDSFHAAMAKNLPYSAAQAVAFGLPEEEALKGLMLYPAEILGIADRLGSIEAGKEATLFVCDGSILDLRANVKQMWIAGKEVSLESRHTRLYEKYKNRPRTK</sequence>
<accession>B9XKC0</accession>
<dbReference type="Pfam" id="PF01979">
    <property type="entry name" value="Amidohydro_1"/>
    <property type="match status" value="1"/>
</dbReference>
<comment type="caution">
    <text evidence="2">The sequence shown here is derived from an EMBL/GenBank/DDBJ whole genome shotgun (WGS) entry which is preliminary data.</text>
</comment>
<dbReference type="InterPro" id="IPR051781">
    <property type="entry name" value="Metallo-dep_Hydrolase"/>
</dbReference>
<dbReference type="AlphaFoldDB" id="B9XKC0"/>
<evidence type="ECO:0000259" key="1">
    <source>
        <dbReference type="Pfam" id="PF01979"/>
    </source>
</evidence>
<evidence type="ECO:0000313" key="2">
    <source>
        <dbReference type="EMBL" id="EEF59758.1"/>
    </source>
</evidence>
<dbReference type="InterPro" id="IPR006680">
    <property type="entry name" value="Amidohydro-rel"/>
</dbReference>
<proteinExistence type="predicted"/>
<dbReference type="EMBL" id="ABOX02000024">
    <property type="protein sequence ID" value="EEF59758.1"/>
    <property type="molecule type" value="Genomic_DNA"/>
</dbReference>
<dbReference type="InterPro" id="IPR032466">
    <property type="entry name" value="Metal_Hydrolase"/>
</dbReference>
<dbReference type="SUPFAM" id="SSF51556">
    <property type="entry name" value="Metallo-dependent hydrolases"/>
    <property type="match status" value="1"/>
</dbReference>
<dbReference type="GO" id="GO:0016810">
    <property type="term" value="F:hydrolase activity, acting on carbon-nitrogen (but not peptide) bonds"/>
    <property type="evidence" value="ECO:0007669"/>
    <property type="project" value="InterPro"/>
</dbReference>
<keyword evidence="2" id="KW-0378">Hydrolase</keyword>